<keyword evidence="3" id="KW-1185">Reference proteome</keyword>
<evidence type="ECO:0000313" key="3">
    <source>
        <dbReference type="Proteomes" id="UP000248214"/>
    </source>
</evidence>
<name>A0A323TGG4_9BACI</name>
<dbReference type="OrthoDB" id="1638652at2"/>
<comment type="caution">
    <text evidence="2">The sequence shown here is derived from an EMBL/GenBank/DDBJ whole genome shotgun (WGS) entry which is preliminary data.</text>
</comment>
<dbReference type="PROSITE" id="PS51482">
    <property type="entry name" value="DEGV"/>
    <property type="match status" value="1"/>
</dbReference>
<dbReference type="Gene3D" id="3.40.50.10170">
    <property type="match status" value="1"/>
</dbReference>
<dbReference type="InterPro" id="IPR050270">
    <property type="entry name" value="DegV_domain_contain"/>
</dbReference>
<accession>A0A323TGG4</accession>
<evidence type="ECO:0000256" key="1">
    <source>
        <dbReference type="ARBA" id="ARBA00023121"/>
    </source>
</evidence>
<dbReference type="Gene3D" id="3.30.1180.10">
    <property type="match status" value="1"/>
</dbReference>
<organism evidence="2 3">
    <name type="scientific">Salipaludibacillus keqinensis</name>
    <dbReference type="NCBI Taxonomy" id="2045207"/>
    <lineage>
        <taxon>Bacteria</taxon>
        <taxon>Bacillati</taxon>
        <taxon>Bacillota</taxon>
        <taxon>Bacilli</taxon>
        <taxon>Bacillales</taxon>
        <taxon>Bacillaceae</taxon>
    </lineage>
</organism>
<proteinExistence type="predicted"/>
<dbReference type="NCBIfam" id="TIGR00762">
    <property type="entry name" value="DegV"/>
    <property type="match status" value="1"/>
</dbReference>
<evidence type="ECO:0000313" key="2">
    <source>
        <dbReference type="EMBL" id="PYZ93859.1"/>
    </source>
</evidence>
<dbReference type="RefSeq" id="WP_110609890.1">
    <property type="nucleotide sequence ID" value="NZ_PDOD01000002.1"/>
</dbReference>
<sequence length="285" mass="31935">MSKKKIAWVTDSTAYMTKELLEHPDVYVLPLAIIFNGEAFDDGVDLTTEELYERIQSNKEVPKTSQPSAGRFAELYEELKENYDAAVAIHISRKLSGTYDSSAQGRDLSGFEVHLVDSHSMSYAITTLIEKGMGLAEQGKSATDIQKDLQTAAKRSENYILLGSLDQFYKGGRMSGTSFLLGNLLQIKPIIRITSEGEFELFQKVRSEKKAVKRMLELLGQSYEKHQINQVQIMHGNVINKAEELKVKVKEQFPKLDVFIGEISSSIAVHAGEGTVAMIWHNENK</sequence>
<dbReference type="InterPro" id="IPR043168">
    <property type="entry name" value="DegV_C"/>
</dbReference>
<dbReference type="InterPro" id="IPR003797">
    <property type="entry name" value="DegV"/>
</dbReference>
<dbReference type="AlphaFoldDB" id="A0A323TGG4"/>
<dbReference type="Pfam" id="PF02645">
    <property type="entry name" value="DegV"/>
    <property type="match status" value="1"/>
</dbReference>
<protein>
    <submittedName>
        <fullName evidence="2">Fatty acid-binding protein DegV</fullName>
    </submittedName>
</protein>
<dbReference type="Proteomes" id="UP000248214">
    <property type="component" value="Unassembled WGS sequence"/>
</dbReference>
<reference evidence="2 3" key="1">
    <citation type="submission" date="2017-10" db="EMBL/GenBank/DDBJ databases">
        <title>Bacillus sp. nov., a halophilic bacterium isolated from a Keqin Lake.</title>
        <authorList>
            <person name="Wang H."/>
        </authorList>
    </citation>
    <scope>NUCLEOTIDE SEQUENCE [LARGE SCALE GENOMIC DNA]</scope>
    <source>
        <strain evidence="2 3">KQ-12</strain>
    </source>
</reference>
<gene>
    <name evidence="2" type="ORF">CR194_12025</name>
</gene>
<dbReference type="SUPFAM" id="SSF82549">
    <property type="entry name" value="DAK1/DegV-like"/>
    <property type="match status" value="1"/>
</dbReference>
<dbReference type="PANTHER" id="PTHR33434">
    <property type="entry name" value="DEGV DOMAIN-CONTAINING PROTEIN DR_1986-RELATED"/>
    <property type="match status" value="1"/>
</dbReference>
<dbReference type="PANTHER" id="PTHR33434:SF2">
    <property type="entry name" value="FATTY ACID-BINDING PROTEIN TM_1468"/>
    <property type="match status" value="1"/>
</dbReference>
<keyword evidence="1" id="KW-0446">Lipid-binding</keyword>
<dbReference type="EMBL" id="PDOD01000002">
    <property type="protein sequence ID" value="PYZ93859.1"/>
    <property type="molecule type" value="Genomic_DNA"/>
</dbReference>
<dbReference type="GO" id="GO:0008289">
    <property type="term" value="F:lipid binding"/>
    <property type="evidence" value="ECO:0007669"/>
    <property type="project" value="UniProtKB-KW"/>
</dbReference>